<keyword evidence="1" id="KW-0732">Signal</keyword>
<evidence type="ECO:0000259" key="2">
    <source>
        <dbReference type="Pfam" id="PF10988"/>
    </source>
</evidence>
<dbReference type="STRING" id="1317122.ATO12_05085"/>
<dbReference type="InterPro" id="IPR021255">
    <property type="entry name" value="DUF2807"/>
</dbReference>
<feature type="domain" description="Putative auto-transporter adhesin head GIN" evidence="2">
    <location>
        <begin position="46"/>
        <end position="157"/>
    </location>
</feature>
<evidence type="ECO:0000256" key="1">
    <source>
        <dbReference type="SAM" id="SignalP"/>
    </source>
</evidence>
<organism evidence="3 4">
    <name type="scientific">Aquimarina atlantica</name>
    <dbReference type="NCBI Taxonomy" id="1317122"/>
    <lineage>
        <taxon>Bacteria</taxon>
        <taxon>Pseudomonadati</taxon>
        <taxon>Bacteroidota</taxon>
        <taxon>Flavobacteriia</taxon>
        <taxon>Flavobacteriales</taxon>
        <taxon>Flavobacteriaceae</taxon>
        <taxon>Aquimarina</taxon>
    </lineage>
</organism>
<dbReference type="Pfam" id="PF10988">
    <property type="entry name" value="DUF2807"/>
    <property type="match status" value="2"/>
</dbReference>
<gene>
    <name evidence="3" type="ORF">ATO12_05085</name>
</gene>
<dbReference type="eggNOG" id="COG1664">
    <property type="taxonomic scope" value="Bacteria"/>
</dbReference>
<dbReference type="AlphaFoldDB" id="A0A023BPT1"/>
<proteinExistence type="predicted"/>
<name>A0A023BPT1_9FLAO</name>
<feature type="signal peptide" evidence="1">
    <location>
        <begin position="1"/>
        <end position="25"/>
    </location>
</feature>
<feature type="chain" id="PRO_5001517119" description="Putative auto-transporter adhesin head GIN domain-containing protein" evidence="1">
    <location>
        <begin position="26"/>
        <end position="279"/>
    </location>
</feature>
<comment type="caution">
    <text evidence="3">The sequence shown here is derived from an EMBL/GenBank/DDBJ whole genome shotgun (WGS) entry which is preliminary data.</text>
</comment>
<accession>A0A023BPT1</accession>
<feature type="domain" description="Putative auto-transporter adhesin head GIN" evidence="2">
    <location>
        <begin position="161"/>
        <end position="263"/>
    </location>
</feature>
<dbReference type="EMBL" id="AQRA01000010">
    <property type="protein sequence ID" value="EZH71991.1"/>
    <property type="molecule type" value="Genomic_DNA"/>
</dbReference>
<dbReference type="Proteomes" id="UP000023541">
    <property type="component" value="Unassembled WGS sequence"/>
</dbReference>
<evidence type="ECO:0000313" key="3">
    <source>
        <dbReference type="EMBL" id="EZH71991.1"/>
    </source>
</evidence>
<dbReference type="Gene3D" id="2.160.20.120">
    <property type="match status" value="1"/>
</dbReference>
<reference evidence="3 4" key="1">
    <citation type="submission" date="2014-04" db="EMBL/GenBank/DDBJ databases">
        <title>Aquimarina sp. 22II-S11-z7 Genome Sequencing.</title>
        <authorList>
            <person name="Lai Q."/>
        </authorList>
    </citation>
    <scope>NUCLEOTIDE SEQUENCE [LARGE SCALE GENOMIC DNA]</scope>
    <source>
        <strain evidence="3 4">22II-S11-z7</strain>
    </source>
</reference>
<evidence type="ECO:0000313" key="4">
    <source>
        <dbReference type="Proteomes" id="UP000023541"/>
    </source>
</evidence>
<keyword evidence="4" id="KW-1185">Reference proteome</keyword>
<protein>
    <recommendedName>
        <fullName evidence="2">Putative auto-transporter adhesin head GIN domain-containing protein</fullName>
    </recommendedName>
</protein>
<dbReference type="OrthoDB" id="1419485at2"/>
<dbReference type="RefSeq" id="WP_034246294.1">
    <property type="nucleotide sequence ID" value="NZ_AQRA01000010.1"/>
</dbReference>
<sequence>MSLRIKKSICIVALLSLSISIFAQKKPKIKGNRVVKELTKDIPETFNTVEIDDELKIVLNQNDQNGYYLKTDENLIDIVQFKVTDSVLKIYTTNRIVRSKKLEISLNAKEIEHIILRNDAKIKSDKKLISEKLFITGYDSSDLDLDVKADDVRITLYDKVKGKVKIKSENVAITMNGKTDLKAYVITDKIKVAMNKAAELNIDGDTDYASFDVKDSSKLKAKKMKTSSTDLNTYHSADVYVYAKRNLELYAQGKSIVYVYGNPELDVKTLTDRTKIIKK</sequence>